<dbReference type="Pfam" id="PF11305">
    <property type="entry name" value="DUF3107"/>
    <property type="match status" value="1"/>
</dbReference>
<keyword evidence="1" id="KW-0067">ATP-binding</keyword>
<organism evidence="1 2">
    <name type="scientific">Actinorhabdospora filicis</name>
    <dbReference type="NCBI Taxonomy" id="1785913"/>
    <lineage>
        <taxon>Bacteria</taxon>
        <taxon>Bacillati</taxon>
        <taxon>Actinomycetota</taxon>
        <taxon>Actinomycetes</taxon>
        <taxon>Micromonosporales</taxon>
        <taxon>Micromonosporaceae</taxon>
        <taxon>Actinorhabdospora</taxon>
    </lineage>
</organism>
<dbReference type="InterPro" id="IPR021456">
    <property type="entry name" value="DUF3107"/>
</dbReference>
<evidence type="ECO:0000313" key="1">
    <source>
        <dbReference type="EMBL" id="GLZ81932.1"/>
    </source>
</evidence>
<name>A0A9W6SU88_9ACTN</name>
<gene>
    <name evidence="1" type="ORF">Afil01_67390</name>
</gene>
<keyword evidence="1" id="KW-0547">Nucleotide-binding</keyword>
<dbReference type="RefSeq" id="WP_285667500.1">
    <property type="nucleotide sequence ID" value="NZ_BSTX01000008.1"/>
</dbReference>
<sequence>MEVKIGVQYAPRELVVDSAQSADEVHKTVAEALEGNGLLRLSDKTGRTVIIPVGKIAYVEIAEQTQRTVGFTVS</sequence>
<keyword evidence="2" id="KW-1185">Reference proteome</keyword>
<protein>
    <submittedName>
        <fullName evidence="1">ATP-binding protein</fullName>
    </submittedName>
</protein>
<dbReference type="GO" id="GO:0005524">
    <property type="term" value="F:ATP binding"/>
    <property type="evidence" value="ECO:0007669"/>
    <property type="project" value="UniProtKB-KW"/>
</dbReference>
<evidence type="ECO:0000313" key="2">
    <source>
        <dbReference type="Proteomes" id="UP001165079"/>
    </source>
</evidence>
<dbReference type="Proteomes" id="UP001165079">
    <property type="component" value="Unassembled WGS sequence"/>
</dbReference>
<accession>A0A9W6SU88</accession>
<comment type="caution">
    <text evidence="1">The sequence shown here is derived from an EMBL/GenBank/DDBJ whole genome shotgun (WGS) entry which is preliminary data.</text>
</comment>
<dbReference type="EMBL" id="BSTX01000008">
    <property type="protein sequence ID" value="GLZ81932.1"/>
    <property type="molecule type" value="Genomic_DNA"/>
</dbReference>
<dbReference type="AlphaFoldDB" id="A0A9W6SU88"/>
<reference evidence="1" key="1">
    <citation type="submission" date="2023-03" db="EMBL/GenBank/DDBJ databases">
        <title>Actinorhabdospora filicis NBRC 111898.</title>
        <authorList>
            <person name="Ichikawa N."/>
            <person name="Sato H."/>
            <person name="Tonouchi N."/>
        </authorList>
    </citation>
    <scope>NUCLEOTIDE SEQUENCE</scope>
    <source>
        <strain evidence="1">NBRC 111898</strain>
    </source>
</reference>
<proteinExistence type="predicted"/>